<comment type="caution">
    <text evidence="1">The sequence shown here is derived from an EMBL/GenBank/DDBJ whole genome shotgun (WGS) entry which is preliminary data.</text>
</comment>
<dbReference type="AlphaFoldDB" id="A0A0F9IFH9"/>
<protein>
    <submittedName>
        <fullName evidence="1">Uncharacterized protein</fullName>
    </submittedName>
</protein>
<name>A0A0F9IFH9_9ZZZZ</name>
<dbReference type="EMBL" id="LAZR01019431">
    <property type="protein sequence ID" value="KKL92555.1"/>
    <property type="molecule type" value="Genomic_DNA"/>
</dbReference>
<proteinExistence type="predicted"/>
<organism evidence="1">
    <name type="scientific">marine sediment metagenome</name>
    <dbReference type="NCBI Taxonomy" id="412755"/>
    <lineage>
        <taxon>unclassified sequences</taxon>
        <taxon>metagenomes</taxon>
        <taxon>ecological metagenomes</taxon>
    </lineage>
</organism>
<sequence>MNNFVDDFVGKQIKENAIKMMHVEIQAHINQGFDKEEIEACYIGSLNCQKKEEYIPLVRLWIGRIYDELMEGK</sequence>
<accession>A0A0F9IFH9</accession>
<reference evidence="1" key="1">
    <citation type="journal article" date="2015" name="Nature">
        <title>Complex archaea that bridge the gap between prokaryotes and eukaryotes.</title>
        <authorList>
            <person name="Spang A."/>
            <person name="Saw J.H."/>
            <person name="Jorgensen S.L."/>
            <person name="Zaremba-Niedzwiedzka K."/>
            <person name="Martijn J."/>
            <person name="Lind A.E."/>
            <person name="van Eijk R."/>
            <person name="Schleper C."/>
            <person name="Guy L."/>
            <person name="Ettema T.J."/>
        </authorList>
    </citation>
    <scope>NUCLEOTIDE SEQUENCE</scope>
</reference>
<gene>
    <name evidence="1" type="ORF">LCGC14_1883520</name>
</gene>
<evidence type="ECO:0000313" key="1">
    <source>
        <dbReference type="EMBL" id="KKL92555.1"/>
    </source>
</evidence>